<dbReference type="AlphaFoldDB" id="A0A510E0T4"/>
<gene>
    <name evidence="2" type="ORF">IC007_0587</name>
</gene>
<organism evidence="2 3">
    <name type="scientific">Sulfuracidifex tepidarius</name>
    <dbReference type="NCBI Taxonomy" id="1294262"/>
    <lineage>
        <taxon>Archaea</taxon>
        <taxon>Thermoproteota</taxon>
        <taxon>Thermoprotei</taxon>
        <taxon>Sulfolobales</taxon>
        <taxon>Sulfolobaceae</taxon>
        <taxon>Sulfuracidifex</taxon>
    </lineage>
</organism>
<evidence type="ECO:0000256" key="1">
    <source>
        <dbReference type="SAM" id="Phobius"/>
    </source>
</evidence>
<proteinExistence type="predicted"/>
<sequence>MRIKVRNHALYFVGFLSYLVSLVPFHVDFERALLLLPVVLVDLPVLEYLQPKVMSLKMGWKDAGLSILAGFPYVFMISPLMVVPVFSLILSLLLFRERNAMLGNVMGTTFLTSLSLVWGNFVENPFLLPAVYWVLYTLTGALYVEYKVPFRNLDKRVTPVLWTVVLSVLTYLSLGSPLLLLSLVEPSLRFLNPGDKLKSPKEVSSMGRRIAKRDAVFLAILIVASVLSER</sequence>
<feature type="transmembrane region" description="Helical" evidence="1">
    <location>
        <begin position="126"/>
        <end position="144"/>
    </location>
</feature>
<feature type="transmembrane region" description="Helical" evidence="1">
    <location>
        <begin position="70"/>
        <end position="95"/>
    </location>
</feature>
<evidence type="ECO:0000313" key="3">
    <source>
        <dbReference type="Proteomes" id="UP000325030"/>
    </source>
</evidence>
<dbReference type="EMBL" id="AP018930">
    <property type="protein sequence ID" value="BBG26082.1"/>
    <property type="molecule type" value="Genomic_DNA"/>
</dbReference>
<dbReference type="GeneID" id="41717031"/>
<reference evidence="3" key="1">
    <citation type="submission" date="2018-09" db="EMBL/GenBank/DDBJ databases">
        <title>Complete Genome Sequencing of Sulfolobus sp. JCM 16834.</title>
        <authorList>
            <person name="Kato S."/>
            <person name="Itoh T."/>
            <person name="Ohkuma M."/>
        </authorList>
    </citation>
    <scope>NUCLEOTIDE SEQUENCE [LARGE SCALE GENOMIC DNA]</scope>
    <source>
        <strain evidence="3">IC-007</strain>
    </source>
</reference>
<feature type="transmembrane region" description="Helical" evidence="1">
    <location>
        <begin position="9"/>
        <end position="26"/>
    </location>
</feature>
<feature type="transmembrane region" description="Helical" evidence="1">
    <location>
        <begin position="164"/>
        <end position="184"/>
    </location>
</feature>
<evidence type="ECO:0000313" key="2">
    <source>
        <dbReference type="EMBL" id="BBG26082.1"/>
    </source>
</evidence>
<feature type="transmembrane region" description="Helical" evidence="1">
    <location>
        <begin position="101"/>
        <end position="119"/>
    </location>
</feature>
<keyword evidence="1" id="KW-0812">Transmembrane</keyword>
<name>A0A510E0T4_9CREN</name>
<dbReference type="Proteomes" id="UP000325030">
    <property type="component" value="Chromosome"/>
</dbReference>
<protein>
    <submittedName>
        <fullName evidence="2">Uncharacterized protein</fullName>
    </submittedName>
</protein>
<keyword evidence="1" id="KW-1133">Transmembrane helix</keyword>
<dbReference type="RefSeq" id="WP_149564699.1">
    <property type="nucleotide sequence ID" value="NZ_AP018930.1"/>
</dbReference>
<accession>A0A510E0T4</accession>
<keyword evidence="1" id="KW-0472">Membrane</keyword>